<reference evidence="6" key="7">
    <citation type="submission" date="2018-06" db="EMBL/GenBank/DDBJ databases">
        <authorList>
            <person name="Martins R.C."/>
            <person name="Perdigao-Neto L.V."/>
            <person name="Costa S.F."/>
            <person name="Levin A.S.S."/>
        </authorList>
    </citation>
    <scope>NUCLEOTIDE SEQUENCE</scope>
    <source>
        <strain evidence="6">1283</strain>
    </source>
</reference>
<dbReference type="EMBL" id="QJQB01000588">
    <property type="protein sequence ID" value="PYA55271.1"/>
    <property type="molecule type" value="Genomic_DNA"/>
</dbReference>
<sequence>MTAANNNTAGISFAGCDPMIPAPGPNTAPNNTGIPNVPNYFLCGGNEQNIGSIRVATVDSGGVIGAASGTHSAQMQPMQGSGKYFTGGMPVTRLGDSSTTNNNNMVATQVAPSQTKCFVNA</sequence>
<proteinExistence type="predicted"/>
<evidence type="ECO:0000313" key="7">
    <source>
        <dbReference type="Proteomes" id="UP000030378"/>
    </source>
</evidence>
<dbReference type="EMBL" id="CP029449">
    <property type="protein sequence ID" value="AWL70572.1"/>
    <property type="molecule type" value="Genomic_DNA"/>
</dbReference>
<evidence type="ECO:0000313" key="5">
    <source>
        <dbReference type="EMBL" id="PNO69782.1"/>
    </source>
</evidence>
<evidence type="ECO:0000256" key="1">
    <source>
        <dbReference type="SAM" id="MobiDB-lite"/>
    </source>
</evidence>
<dbReference type="Proteomes" id="UP001275057">
    <property type="component" value="Unassembled WGS sequence"/>
</dbReference>
<reference evidence="6" key="6">
    <citation type="submission" date="2018-06" db="EMBL/GenBank/DDBJ databases">
        <title>Serratia marcescens genome sequencing and assembly.</title>
        <authorList>
            <person name="Martins R.C.R."/>
            <person name="Perdigao-Neto L.V."/>
            <person name="Costa S.F."/>
            <person name="Levin A.S.S."/>
        </authorList>
    </citation>
    <scope>NUCLEOTIDE SEQUENCE</scope>
    <source>
        <strain evidence="6">1283</strain>
    </source>
</reference>
<evidence type="ECO:0000313" key="2">
    <source>
        <dbReference type="EMBL" id="AWL70572.1"/>
    </source>
</evidence>
<reference evidence="7" key="4">
    <citation type="submission" date="2017-12" db="EMBL/GenBank/DDBJ databases">
        <title>FDA dAtabase for Regulatory Grade micrObial Sequences (FDA-ARGOS): Supporting development and validation of Infectious Disease Dx tests.</title>
        <authorList>
            <person name="Campos J."/>
            <person name="Goldberg B."/>
            <person name="Tallon L."/>
            <person name="Sadzewicz L."/>
            <person name="Sengamalay N."/>
            <person name="Ott S."/>
            <person name="Godinez A."/>
            <person name="Nagaraj S."/>
            <person name="Vavikolanu K."/>
            <person name="Vyas G."/>
            <person name="Nadendla S."/>
            <person name="Aluvathingal J."/>
            <person name="Geyer C."/>
            <person name="Nandy P."/>
            <person name="Hobson J."/>
            <person name="Sichtig H."/>
        </authorList>
    </citation>
    <scope>NUCLEOTIDE SEQUENCE [LARGE SCALE GENOMIC DNA]</scope>
    <source>
        <strain evidence="7">FDAARGOS_79</strain>
    </source>
</reference>
<reference evidence="4" key="2">
    <citation type="journal article" date="2017" name="PLoS ONE">
        <title>Genomic and phenotypic characterisation of fluoroquinolone resistance mechanisms in Enterobacteriaceae in Durban, South Africa.</title>
        <authorList>
            <person name="Osei Sekyere J."/>
            <person name="Amoako D.G."/>
        </authorList>
    </citation>
    <scope>NUCLEOTIDE SEQUENCE</scope>
    <source>
        <strain evidence="4">945174350</strain>
    </source>
</reference>
<dbReference type="EMBL" id="LJEX02000107">
    <property type="protein sequence ID" value="OCO83106.1"/>
    <property type="molecule type" value="Genomic_DNA"/>
</dbReference>
<reference evidence="3 11" key="8">
    <citation type="submission" date="2023-11" db="EMBL/GenBank/DDBJ databases">
        <title>Detection of rare carbapenemases in Enterobacterales - comparison of two colorimetric and two CIM-based carbapenemase assays.</title>
        <authorList>
            <person name="Schaffarczyk L."/>
            <person name="Noster J."/>
            <person name="Stelzer Y."/>
            <person name="Sattler J."/>
            <person name="Gatermann S."/>
            <person name="Hamprecht A."/>
        </authorList>
    </citation>
    <scope>NUCLEOTIDE SEQUENCE [LARGE SCALE GENOMIC DNA]</scope>
    <source>
        <strain evidence="3 11">CIM-Carb-136</strain>
    </source>
</reference>
<evidence type="ECO:0000313" key="11">
    <source>
        <dbReference type="Proteomes" id="UP001275057"/>
    </source>
</evidence>
<gene>
    <name evidence="4" type="ORF">AN695_0219920</name>
    <name evidence="2" type="ORF">DKC05_24445</name>
    <name evidence="6" type="ORF">DMW51_26160</name>
    <name evidence="5" type="ORF">MC70_007135</name>
    <name evidence="3" type="ORF">SJ435_01050</name>
</gene>
<evidence type="ECO:0000313" key="10">
    <source>
        <dbReference type="Proteomes" id="UP000247823"/>
    </source>
</evidence>
<evidence type="ECO:0000313" key="8">
    <source>
        <dbReference type="Proteomes" id="UP000050489"/>
    </source>
</evidence>
<protein>
    <submittedName>
        <fullName evidence="2">DUF4150 domain-containing protein</fullName>
    </submittedName>
    <submittedName>
        <fullName evidence="3">PAAR-like domain-containing protein</fullName>
    </submittedName>
    <submittedName>
        <fullName evidence="4">Type VI secretion protein</fullName>
    </submittedName>
</protein>
<reference evidence="8" key="1">
    <citation type="submission" date="2016-04" db="EMBL/GenBank/DDBJ databases">
        <authorList>
            <person name="Osei Sekyere J."/>
            <person name="Sivertsen A."/>
            <person name="Pedersen A.T."/>
            <person name="Sundsfjord A."/>
        </authorList>
    </citation>
    <scope>NUCLEOTIDE SEQUENCE [LARGE SCALE GENOMIC DNA]</scope>
    <source>
        <strain evidence="8">945174350</strain>
    </source>
</reference>
<dbReference type="EMBL" id="JAXABG010000001">
    <property type="protein sequence ID" value="MDX7080965.1"/>
    <property type="molecule type" value="Genomic_DNA"/>
</dbReference>
<evidence type="ECO:0000313" key="3">
    <source>
        <dbReference type="EMBL" id="MDX7080965.1"/>
    </source>
</evidence>
<dbReference type="RefSeq" id="WP_038872288.1">
    <property type="nucleotide sequence ID" value="NZ_CABMHU010000142.1"/>
</dbReference>
<keyword evidence="10" id="KW-1185">Reference proteome</keyword>
<accession>A0A0A5LSA5</accession>
<feature type="region of interest" description="Disordered" evidence="1">
    <location>
        <begin position="68"/>
        <end position="87"/>
    </location>
</feature>
<reference evidence="5" key="3">
    <citation type="submission" date="2017-12" db="EMBL/GenBank/DDBJ databases">
        <title>FDA dAtabase for Regulatory Grade micrObial Sequences (FDA-ARGOS): Supporting development and validation of Infectious Disease Dx tests.</title>
        <authorList>
            <person name="Campos J."/>
            <person name="Goldberg B."/>
            <person name="Tallon L.J."/>
            <person name="Sadzewicz L."/>
            <person name="Sengamalay N."/>
            <person name="Ott S."/>
            <person name="Godinez A."/>
            <person name="Nagaraj S."/>
            <person name="Vavikolanu K."/>
            <person name="Vyas G."/>
            <person name="Nadendla S."/>
            <person name="Aluvathingal J."/>
            <person name="Geyer C."/>
            <person name="Nandy P."/>
            <person name="Hobson J."/>
            <person name="Sichtig H."/>
        </authorList>
    </citation>
    <scope>NUCLEOTIDE SEQUENCE</scope>
    <source>
        <strain evidence="5">FDAARGOS_79</strain>
    </source>
</reference>
<dbReference type="AlphaFoldDB" id="A0A0A5LSA5"/>
<dbReference type="Proteomes" id="UP000245399">
    <property type="component" value="Chromosome"/>
</dbReference>
<dbReference type="Proteomes" id="UP000247823">
    <property type="component" value="Unassembled WGS sequence"/>
</dbReference>
<dbReference type="Proteomes" id="UP000030378">
    <property type="component" value="Unassembled WGS sequence"/>
</dbReference>
<dbReference type="GeneID" id="98189076"/>
<evidence type="ECO:0000313" key="6">
    <source>
        <dbReference type="EMBL" id="PYA55271.1"/>
    </source>
</evidence>
<feature type="compositionally biased region" description="Polar residues" evidence="1">
    <location>
        <begin position="69"/>
        <end position="79"/>
    </location>
</feature>
<reference evidence="2 9" key="5">
    <citation type="submission" date="2018-05" db="EMBL/GenBank/DDBJ databases">
        <title>Klebsiella quasipneumonaiae provides a window into carbapenemase gene transfer, plasmid rearrangements and nosocomial acquisition from the hospital environment.</title>
        <authorList>
            <person name="Mathers A.J."/>
            <person name="Vegesana K."/>
            <person name="Stoesser N."/>
            <person name="Crook D."/>
            <person name="Vaughan A."/>
            <person name="Barry K."/>
            <person name="Parikh H."/>
            <person name="Sebra R."/>
            <person name="Kotay S."/>
            <person name="Walker A.S."/>
            <person name="Sheppard A.E."/>
        </authorList>
    </citation>
    <scope>NUCLEOTIDE SEQUENCE [LARGE SCALE GENOMIC DNA]</scope>
    <source>
        <strain evidence="2 9">CAV1761</strain>
    </source>
</reference>
<evidence type="ECO:0000313" key="9">
    <source>
        <dbReference type="Proteomes" id="UP000245399"/>
    </source>
</evidence>
<evidence type="ECO:0000313" key="4">
    <source>
        <dbReference type="EMBL" id="OCO83106.1"/>
    </source>
</evidence>
<name>A0A0A5LSA5_SERMA</name>
<dbReference type="Proteomes" id="UP000050489">
    <property type="component" value="Unassembled WGS sequence"/>
</dbReference>
<dbReference type="EMBL" id="JTBC02000002">
    <property type="protein sequence ID" value="PNO69782.1"/>
    <property type="molecule type" value="Genomic_DNA"/>
</dbReference>
<organism evidence="4 8">
    <name type="scientific">Serratia marcescens</name>
    <dbReference type="NCBI Taxonomy" id="615"/>
    <lineage>
        <taxon>Bacteria</taxon>
        <taxon>Pseudomonadati</taxon>
        <taxon>Pseudomonadota</taxon>
        <taxon>Gammaproteobacteria</taxon>
        <taxon>Enterobacterales</taxon>
        <taxon>Yersiniaceae</taxon>
        <taxon>Serratia</taxon>
    </lineage>
</organism>
<dbReference type="Pfam" id="PF13665">
    <property type="entry name" value="Tox-PAAR-like"/>
    <property type="match status" value="1"/>
</dbReference>